<organism evidence="2 3">
    <name type="scientific">Dactylosporangium sucinum</name>
    <dbReference type="NCBI Taxonomy" id="1424081"/>
    <lineage>
        <taxon>Bacteria</taxon>
        <taxon>Bacillati</taxon>
        <taxon>Actinomycetota</taxon>
        <taxon>Actinomycetes</taxon>
        <taxon>Micromonosporales</taxon>
        <taxon>Micromonosporaceae</taxon>
        <taxon>Dactylosporangium</taxon>
    </lineage>
</organism>
<evidence type="ECO:0000313" key="3">
    <source>
        <dbReference type="Proteomes" id="UP000642070"/>
    </source>
</evidence>
<comment type="caution">
    <text evidence="2">The sequence shown here is derived from an EMBL/GenBank/DDBJ whole genome shotgun (WGS) entry which is preliminary data.</text>
</comment>
<gene>
    <name evidence="2" type="ORF">GCM10007977_067010</name>
</gene>
<name>A0A917X2D3_9ACTN</name>
<accession>A0A917X2D3</accession>
<sequence>MITVAERVVVEFAGPGAGEAELSWGQRDIWLAMVRQESWLPNGAWGPLPAGTSVDDVAGQLRYLMSRFPTARTRLTFDDAGHPRQVVAGAGQITLEVVDAGADDPAAVAEAVRLRYQEDPYDFAADWPIRMAAIRSGGALTHSVVVMCHLVTDGFGAGVLLDELARREDAPLPELQPIEQAGWQATPAGQRQHGLAMRHWEGILRSMPLRRYRESTDPRQPRHWRGEFTSYALAPALRAVTARTGVGSAPALLAMFAVALARVTTANPVVLRPMVNNRFRPGLDRVVCMLAQYGICSLDVADATLAEALDRARRSAMTTYKHAYYDPAELDALVARVVAERGPALELPGYFNDRRGEPADLPVPAALSEVAARSEFRWTTRQDVPFEPLIVHVDDLPDDGVGLIVFMDTHVISPADTEALLRGVEAVAVEAALDPSASTGVHSSSERPSVSSS</sequence>
<dbReference type="AlphaFoldDB" id="A0A917X2D3"/>
<reference evidence="2" key="1">
    <citation type="journal article" date="2014" name="Int. J. Syst. Evol. Microbiol.">
        <title>Complete genome sequence of Corynebacterium casei LMG S-19264T (=DSM 44701T), isolated from a smear-ripened cheese.</title>
        <authorList>
            <consortium name="US DOE Joint Genome Institute (JGI-PGF)"/>
            <person name="Walter F."/>
            <person name="Albersmeier A."/>
            <person name="Kalinowski J."/>
            <person name="Ruckert C."/>
        </authorList>
    </citation>
    <scope>NUCLEOTIDE SEQUENCE</scope>
    <source>
        <strain evidence="2">JCM 19831</strain>
    </source>
</reference>
<keyword evidence="3" id="KW-1185">Reference proteome</keyword>
<dbReference type="Gene3D" id="3.30.559.30">
    <property type="entry name" value="Nonribosomal peptide synthetase, condensation domain"/>
    <property type="match status" value="1"/>
</dbReference>
<dbReference type="GO" id="GO:0008610">
    <property type="term" value="P:lipid biosynthetic process"/>
    <property type="evidence" value="ECO:0007669"/>
    <property type="project" value="UniProtKB-ARBA"/>
</dbReference>
<proteinExistence type="predicted"/>
<reference evidence="2" key="2">
    <citation type="submission" date="2020-09" db="EMBL/GenBank/DDBJ databases">
        <authorList>
            <person name="Sun Q."/>
            <person name="Ohkuma M."/>
        </authorList>
    </citation>
    <scope>NUCLEOTIDE SEQUENCE</scope>
    <source>
        <strain evidence="2">JCM 19831</strain>
    </source>
</reference>
<dbReference type="InterPro" id="IPR023213">
    <property type="entry name" value="CAT-like_dom_sf"/>
</dbReference>
<evidence type="ECO:0000259" key="1">
    <source>
        <dbReference type="Pfam" id="PF00668"/>
    </source>
</evidence>
<dbReference type="Gene3D" id="3.30.559.10">
    <property type="entry name" value="Chloramphenicol acetyltransferase-like domain"/>
    <property type="match status" value="1"/>
</dbReference>
<dbReference type="Proteomes" id="UP000642070">
    <property type="component" value="Unassembled WGS sequence"/>
</dbReference>
<dbReference type="SUPFAM" id="SSF52777">
    <property type="entry name" value="CoA-dependent acyltransferases"/>
    <property type="match status" value="2"/>
</dbReference>
<evidence type="ECO:0000313" key="2">
    <source>
        <dbReference type="EMBL" id="GGM55932.1"/>
    </source>
</evidence>
<dbReference type="Pfam" id="PF00668">
    <property type="entry name" value="Condensation"/>
    <property type="match status" value="1"/>
</dbReference>
<dbReference type="RefSeq" id="WP_190254004.1">
    <property type="nucleotide sequence ID" value="NZ_BMPI01000038.1"/>
</dbReference>
<protein>
    <recommendedName>
        <fullName evidence="1">Condensation domain-containing protein</fullName>
    </recommendedName>
</protein>
<dbReference type="EMBL" id="BMPI01000038">
    <property type="protein sequence ID" value="GGM55932.1"/>
    <property type="molecule type" value="Genomic_DNA"/>
</dbReference>
<dbReference type="InterPro" id="IPR001242">
    <property type="entry name" value="Condensation_dom"/>
</dbReference>
<dbReference type="GO" id="GO:0003824">
    <property type="term" value="F:catalytic activity"/>
    <property type="evidence" value="ECO:0007669"/>
    <property type="project" value="InterPro"/>
</dbReference>
<feature type="domain" description="Condensation" evidence="1">
    <location>
        <begin position="56"/>
        <end position="330"/>
    </location>
</feature>